<dbReference type="AlphaFoldDB" id="A0A432LJU5"/>
<dbReference type="Proteomes" id="UP000278983">
    <property type="component" value="Unassembled WGS sequence"/>
</dbReference>
<proteinExistence type="predicted"/>
<gene>
    <name evidence="1" type="ORF">EHV08_03580</name>
</gene>
<dbReference type="OrthoDB" id="1036657at2"/>
<dbReference type="PROSITE" id="PS51257">
    <property type="entry name" value="PROKAR_LIPOPROTEIN"/>
    <property type="match status" value="1"/>
</dbReference>
<evidence type="ECO:0000313" key="2">
    <source>
        <dbReference type="Proteomes" id="UP000278983"/>
    </source>
</evidence>
<evidence type="ECO:0000313" key="1">
    <source>
        <dbReference type="EMBL" id="RUL58939.1"/>
    </source>
</evidence>
<accession>A0A432LJU5</accession>
<comment type="caution">
    <text evidence="1">The sequence shown here is derived from an EMBL/GenBank/DDBJ whole genome shotgun (WGS) entry which is preliminary data.</text>
</comment>
<dbReference type="InterPro" id="IPR031762">
    <property type="entry name" value="DUF4738"/>
</dbReference>
<reference evidence="1 2" key="1">
    <citation type="submission" date="2018-12" db="EMBL/GenBank/DDBJ databases">
        <title>Genome sequencing of Prevotella sp. KCOM 3155 (= JS262).</title>
        <authorList>
            <person name="Kook J.-K."/>
            <person name="Park S.-N."/>
            <person name="Lim Y.K."/>
        </authorList>
    </citation>
    <scope>NUCLEOTIDE SEQUENCE [LARGE SCALE GENOMIC DNA]</scope>
    <source>
        <strain evidence="1 2">KCOM 3155</strain>
    </source>
</reference>
<keyword evidence="2" id="KW-1185">Reference proteome</keyword>
<dbReference type="RefSeq" id="WP_126678048.1">
    <property type="nucleotide sequence ID" value="NZ_RYYU01000001.1"/>
</dbReference>
<name>A0A432LJU5_9BACT</name>
<dbReference type="Gene3D" id="2.40.128.510">
    <property type="entry name" value="Protein of unknown function DUF4738"/>
    <property type="match status" value="1"/>
</dbReference>
<dbReference type="Pfam" id="PF15889">
    <property type="entry name" value="DUF4738"/>
    <property type="match status" value="1"/>
</dbReference>
<protein>
    <submittedName>
        <fullName evidence="1">DUF4738 domain-containing protein</fullName>
    </submittedName>
</protein>
<organism evidence="1 2">
    <name type="scientific">Prevotella koreensis</name>
    <dbReference type="NCBI Taxonomy" id="2490854"/>
    <lineage>
        <taxon>Bacteria</taxon>
        <taxon>Pseudomonadati</taxon>
        <taxon>Bacteroidota</taxon>
        <taxon>Bacteroidia</taxon>
        <taxon>Bacteroidales</taxon>
        <taxon>Prevotellaceae</taxon>
        <taxon>Prevotella</taxon>
    </lineage>
</organism>
<dbReference type="EMBL" id="RYYU01000001">
    <property type="protein sequence ID" value="RUL58939.1"/>
    <property type="molecule type" value="Genomic_DNA"/>
</dbReference>
<sequence>MVWFRNIFVTVFFLVLFFTSCNEAKIGHSAPQEDRNAKNMMQGAWFDELEENIVFRVKGDTIFYNDSTSQPVAFSVIDDSLCLNGSVTTKYPIVKLTKNLLIFMNQNGDEVRLTKDDNLSQSMQETFEKNKAIAINQRRVIKNDTVVMLANVKNHLYIQVNPTTYKVIKTNYNDEGVRVDNIYYDNTVSICIVKNSVKTFIHDFHKKEFAEIIPSGIISQSILNNIIYERHDEKGFHFYAQVGIPDTPSNYMAEIIVTDDNKYSISKIKD</sequence>